<proteinExistence type="inferred from homology"/>
<accession>A0A3Q9JHG9</accession>
<dbReference type="GO" id="GO:0009279">
    <property type="term" value="C:cell outer membrane"/>
    <property type="evidence" value="ECO:0007669"/>
    <property type="project" value="TreeGrafter"/>
</dbReference>
<evidence type="ECO:0000256" key="1">
    <source>
        <dbReference type="ARBA" id="ARBA00022448"/>
    </source>
</evidence>
<gene>
    <name evidence="4 6" type="primary">lptA</name>
    <name evidence="6" type="ORF">DM558_01760</name>
</gene>
<evidence type="ECO:0000256" key="3">
    <source>
        <dbReference type="ARBA" id="ARBA00022764"/>
    </source>
</evidence>
<dbReference type="Gene3D" id="2.60.450.10">
    <property type="entry name" value="Lipopolysaccharide (LPS) transport protein A like domain"/>
    <property type="match status" value="1"/>
</dbReference>
<evidence type="ECO:0000259" key="5">
    <source>
        <dbReference type="Pfam" id="PF03968"/>
    </source>
</evidence>
<dbReference type="GO" id="GO:0030288">
    <property type="term" value="C:outer membrane-bounded periplasmic space"/>
    <property type="evidence" value="ECO:0007669"/>
    <property type="project" value="TreeGrafter"/>
</dbReference>
<dbReference type="Proteomes" id="UP000273143">
    <property type="component" value="Chromosome"/>
</dbReference>
<keyword evidence="7" id="KW-1185">Reference proteome</keyword>
<name>A0A3Q9JHG9_9GAMM</name>
<dbReference type="KEGG" id="emo:DM558_01760"/>
<dbReference type="HAMAP" id="MF_01914">
    <property type="entry name" value="LPS_assembly_LptA"/>
    <property type="match status" value="1"/>
</dbReference>
<reference evidence="7" key="1">
    <citation type="submission" date="2018-06" db="EMBL/GenBank/DDBJ databases">
        <title>Complete genome of Pseudomonas insecticola strain QZS01.</title>
        <authorList>
            <person name="Wang J."/>
            <person name="Su Q."/>
        </authorList>
    </citation>
    <scope>NUCLEOTIDE SEQUENCE [LARGE SCALE GENOMIC DNA]</scope>
    <source>
        <strain evidence="7">QZS01</strain>
    </source>
</reference>
<dbReference type="GO" id="GO:0017089">
    <property type="term" value="F:glycolipid transfer activity"/>
    <property type="evidence" value="ECO:0007669"/>
    <property type="project" value="TreeGrafter"/>
</dbReference>
<dbReference type="Pfam" id="PF03968">
    <property type="entry name" value="LptD_N"/>
    <property type="match status" value="1"/>
</dbReference>
<feature type="signal peptide" evidence="4">
    <location>
        <begin position="1"/>
        <end position="23"/>
    </location>
</feature>
<dbReference type="PANTHER" id="PTHR36504:SF1">
    <property type="entry name" value="LIPOPOLYSACCHARIDE EXPORT SYSTEM PROTEIN LPTA"/>
    <property type="match status" value="1"/>
</dbReference>
<dbReference type="InterPro" id="IPR014340">
    <property type="entry name" value="LptA"/>
</dbReference>
<dbReference type="PANTHER" id="PTHR36504">
    <property type="entry name" value="LIPOPOLYSACCHARIDE EXPORT SYSTEM PROTEIN LPTA"/>
    <property type="match status" value="1"/>
</dbReference>
<dbReference type="InterPro" id="IPR052037">
    <property type="entry name" value="LPS_export_LptA"/>
</dbReference>
<feature type="chain" id="PRO_5018798903" description="Lipopolysaccharide export system protein LptA" evidence="4">
    <location>
        <begin position="24"/>
        <end position="176"/>
    </location>
</feature>
<sequence length="176" mass="19029" precursor="true">MRIKPLIALAIFAVGTYNTTAYALPSDSQQPIHIQADKADLDNNKGVLVYRGNVIITQGTMKVMGHTVTIVRNKDGGVDVMTSQGSPAYFEQIPSANEPMIKAYGSMIQYQTANKKIVLEGNAKVIQKNNTFNGSRMVYDTEKGTISAVGGTKTTTGSTSKGGRINMVLEPEKKKQ</sequence>
<organism evidence="6 7">
    <name type="scientific">Entomomonas moraniae</name>
    <dbReference type="NCBI Taxonomy" id="2213226"/>
    <lineage>
        <taxon>Bacteria</taxon>
        <taxon>Pseudomonadati</taxon>
        <taxon>Pseudomonadota</taxon>
        <taxon>Gammaproteobacteria</taxon>
        <taxon>Pseudomonadales</taxon>
        <taxon>Pseudomonadaceae</taxon>
        <taxon>Entomomonas</taxon>
    </lineage>
</organism>
<comment type="subunit">
    <text evidence="4">Component of the lipopolysaccharide transport and assembly complex.</text>
</comment>
<dbReference type="EMBL" id="CP029822">
    <property type="protein sequence ID" value="AZS49578.1"/>
    <property type="molecule type" value="Genomic_DNA"/>
</dbReference>
<dbReference type="RefSeq" id="WP_127161778.1">
    <property type="nucleotide sequence ID" value="NZ_CP029822.1"/>
</dbReference>
<evidence type="ECO:0000313" key="6">
    <source>
        <dbReference type="EMBL" id="AZS49578.1"/>
    </source>
</evidence>
<comment type="subcellular location">
    <subcellularLocation>
        <location evidence="4">Periplasm</location>
    </subcellularLocation>
</comment>
<feature type="domain" description="Organic solvent tolerance-like N-terminal" evidence="5">
    <location>
        <begin position="33"/>
        <end position="144"/>
    </location>
</feature>
<comment type="similarity">
    <text evidence="4">Belongs to the LptA family.</text>
</comment>
<dbReference type="NCBIfam" id="TIGR03002">
    <property type="entry name" value="outer_YhbN_LptA"/>
    <property type="match status" value="1"/>
</dbReference>
<protein>
    <recommendedName>
        <fullName evidence="4">Lipopolysaccharide export system protein LptA</fullName>
    </recommendedName>
</protein>
<dbReference type="InterPro" id="IPR005653">
    <property type="entry name" value="OstA-like_N"/>
</dbReference>
<keyword evidence="2 4" id="KW-0732">Signal</keyword>
<dbReference type="GO" id="GO:0043165">
    <property type="term" value="P:Gram-negative-bacterium-type cell outer membrane assembly"/>
    <property type="evidence" value="ECO:0007669"/>
    <property type="project" value="UniProtKB-UniRule"/>
</dbReference>
<dbReference type="GO" id="GO:0001530">
    <property type="term" value="F:lipopolysaccharide binding"/>
    <property type="evidence" value="ECO:0007669"/>
    <property type="project" value="InterPro"/>
</dbReference>
<dbReference type="AlphaFoldDB" id="A0A3Q9JHG9"/>
<evidence type="ECO:0000256" key="2">
    <source>
        <dbReference type="ARBA" id="ARBA00022729"/>
    </source>
</evidence>
<keyword evidence="1 4" id="KW-0813">Transport</keyword>
<comment type="function">
    <text evidence="4">Involved in the assembly of lipopolysaccharide (LPS). Required for the translocation of LPS from the inner membrane to the outer membrane. May form a bridge between the inner membrane and the outer membrane, via interactions with LptC and LptD, thereby facilitating LPS transfer across the periplasm.</text>
</comment>
<keyword evidence="3 4" id="KW-0574">Periplasm</keyword>
<evidence type="ECO:0000313" key="7">
    <source>
        <dbReference type="Proteomes" id="UP000273143"/>
    </source>
</evidence>
<evidence type="ECO:0000256" key="4">
    <source>
        <dbReference type="HAMAP-Rule" id="MF_01914"/>
    </source>
</evidence>
<dbReference type="GO" id="GO:0015920">
    <property type="term" value="P:lipopolysaccharide transport"/>
    <property type="evidence" value="ECO:0007669"/>
    <property type="project" value="UniProtKB-UniRule"/>
</dbReference>